<protein>
    <submittedName>
        <fullName evidence="2">Uncharacterized protein</fullName>
    </submittedName>
</protein>
<name>A0A087T1M8_STEMI</name>
<dbReference type="AlphaFoldDB" id="A0A087T1M8"/>
<feature type="region of interest" description="Disordered" evidence="1">
    <location>
        <begin position="1"/>
        <end position="63"/>
    </location>
</feature>
<reference evidence="2 3" key="1">
    <citation type="submission" date="2013-11" db="EMBL/GenBank/DDBJ databases">
        <title>Genome sequencing of Stegodyphus mimosarum.</title>
        <authorList>
            <person name="Bechsgaard J."/>
        </authorList>
    </citation>
    <scope>NUCLEOTIDE SEQUENCE [LARGE SCALE GENOMIC DNA]</scope>
</reference>
<organism evidence="2 3">
    <name type="scientific">Stegodyphus mimosarum</name>
    <name type="common">African social velvet spider</name>
    <dbReference type="NCBI Taxonomy" id="407821"/>
    <lineage>
        <taxon>Eukaryota</taxon>
        <taxon>Metazoa</taxon>
        <taxon>Ecdysozoa</taxon>
        <taxon>Arthropoda</taxon>
        <taxon>Chelicerata</taxon>
        <taxon>Arachnida</taxon>
        <taxon>Araneae</taxon>
        <taxon>Araneomorphae</taxon>
        <taxon>Entelegynae</taxon>
        <taxon>Eresoidea</taxon>
        <taxon>Eresidae</taxon>
        <taxon>Stegodyphus</taxon>
    </lineage>
</organism>
<accession>A0A087T1M8</accession>
<evidence type="ECO:0000313" key="3">
    <source>
        <dbReference type="Proteomes" id="UP000054359"/>
    </source>
</evidence>
<dbReference type="EMBL" id="KK112988">
    <property type="protein sequence ID" value="KFM59017.1"/>
    <property type="molecule type" value="Genomic_DNA"/>
</dbReference>
<feature type="compositionally biased region" description="Basic and acidic residues" evidence="1">
    <location>
        <begin position="17"/>
        <end position="45"/>
    </location>
</feature>
<evidence type="ECO:0000313" key="2">
    <source>
        <dbReference type="EMBL" id="KFM59017.1"/>
    </source>
</evidence>
<proteinExistence type="predicted"/>
<dbReference type="Proteomes" id="UP000054359">
    <property type="component" value="Unassembled WGS sequence"/>
</dbReference>
<gene>
    <name evidence="2" type="ORF">X975_12974</name>
</gene>
<feature type="compositionally biased region" description="Polar residues" evidence="1">
    <location>
        <begin position="1"/>
        <end position="13"/>
    </location>
</feature>
<keyword evidence="3" id="KW-1185">Reference proteome</keyword>
<feature type="non-terminal residue" evidence="2">
    <location>
        <position position="63"/>
    </location>
</feature>
<evidence type="ECO:0000256" key="1">
    <source>
        <dbReference type="SAM" id="MobiDB-lite"/>
    </source>
</evidence>
<sequence length="63" mass="7242">MSSSRQFRASRSLSPPKGKDGSREEDQHTCDRCHKKGRKEDEKKIPPNMTDKSQQTKVTHDKS</sequence>
<dbReference type="OrthoDB" id="6436214at2759"/>